<dbReference type="InterPro" id="IPR013362">
    <property type="entry name" value="Pilus_4_PilV"/>
</dbReference>
<evidence type="ECO:0000313" key="4">
    <source>
        <dbReference type="Proteomes" id="UP000234845"/>
    </source>
</evidence>
<dbReference type="NCBIfam" id="TIGR02532">
    <property type="entry name" value="IV_pilin_GFxxxE"/>
    <property type="match status" value="1"/>
</dbReference>
<dbReference type="OrthoDB" id="8929815at2"/>
<dbReference type="AlphaFoldDB" id="A0A2N5XZR0"/>
<feature type="transmembrane region" description="Helical" evidence="1">
    <location>
        <begin position="20"/>
        <end position="41"/>
    </location>
</feature>
<dbReference type="Gene3D" id="3.30.700.10">
    <property type="entry name" value="Glycoprotein, Type 4 Pilin"/>
    <property type="match status" value="1"/>
</dbReference>
<dbReference type="Pfam" id="PF22150">
    <property type="entry name" value="Tt1218-like"/>
    <property type="match status" value="1"/>
</dbReference>
<dbReference type="NCBIfam" id="TIGR02523">
    <property type="entry name" value="type_IV_pilV"/>
    <property type="match status" value="1"/>
</dbReference>
<evidence type="ECO:0000256" key="1">
    <source>
        <dbReference type="SAM" id="Phobius"/>
    </source>
</evidence>
<keyword evidence="1" id="KW-0472">Membrane</keyword>
<reference evidence="4" key="1">
    <citation type="submission" date="2017-11" db="EMBL/GenBank/DDBJ databases">
        <title>The draft genome sequence of Chromatocurvus sp. F02.</title>
        <authorList>
            <person name="Du Z.-J."/>
            <person name="Chang Y.-Q."/>
        </authorList>
    </citation>
    <scope>NUCLEOTIDE SEQUENCE [LARGE SCALE GENOMIC DNA]</scope>
    <source>
        <strain evidence="4">F02</strain>
    </source>
</reference>
<proteinExistence type="predicted"/>
<dbReference type="InterPro" id="IPR045584">
    <property type="entry name" value="Pilin-like"/>
</dbReference>
<name>A0A2N5XZR0_9GAMM</name>
<evidence type="ECO:0000313" key="3">
    <source>
        <dbReference type="EMBL" id="PLW81613.1"/>
    </source>
</evidence>
<dbReference type="SUPFAM" id="SSF54523">
    <property type="entry name" value="Pili subunits"/>
    <property type="match status" value="1"/>
</dbReference>
<accession>A0A2N5XZR0</accession>
<dbReference type="EMBL" id="PKLZ01000011">
    <property type="protein sequence ID" value="PLW81613.1"/>
    <property type="molecule type" value="Genomic_DNA"/>
</dbReference>
<gene>
    <name evidence="3" type="primary">pilV</name>
    <name evidence="3" type="ORF">CWI75_14160</name>
</gene>
<evidence type="ECO:0000259" key="2">
    <source>
        <dbReference type="Pfam" id="PF22150"/>
    </source>
</evidence>
<dbReference type="Pfam" id="PF07963">
    <property type="entry name" value="N_methyl"/>
    <property type="match status" value="1"/>
</dbReference>
<protein>
    <submittedName>
        <fullName evidence="3">Type IV pilus modification protein PilV</fullName>
    </submittedName>
</protein>
<dbReference type="InterPro" id="IPR012902">
    <property type="entry name" value="N_methyl_site"/>
</dbReference>
<dbReference type="Proteomes" id="UP000234845">
    <property type="component" value="Unassembled WGS sequence"/>
</dbReference>
<keyword evidence="4" id="KW-1185">Reference proteome</keyword>
<organism evidence="3 4">
    <name type="scientific">Kineobactrum sediminis</name>
    <dbReference type="NCBI Taxonomy" id="1905677"/>
    <lineage>
        <taxon>Bacteria</taxon>
        <taxon>Pseudomonadati</taxon>
        <taxon>Pseudomonadota</taxon>
        <taxon>Gammaproteobacteria</taxon>
        <taxon>Cellvibrionales</taxon>
        <taxon>Halieaceae</taxon>
        <taxon>Kineobactrum</taxon>
    </lineage>
</organism>
<dbReference type="RefSeq" id="WP_101522176.1">
    <property type="nucleotide sequence ID" value="NZ_PKLZ01000011.1"/>
</dbReference>
<feature type="domain" description="Type IV pilin Tt1218-like" evidence="2">
    <location>
        <begin position="36"/>
        <end position="71"/>
    </location>
</feature>
<keyword evidence="1" id="KW-1133">Transmembrane helix</keyword>
<sequence length="189" mass="19732">MNTLPIKSHGSPGFTLIEVLITLVIIAIGLLGLAGLQVFSLQSQLEAYQRAQAVMLAEEMVNRIRVNAPAARAGAYTPGVEYGLLTPAVCDPATQTTAEYDLCDWNNILAGQDVLAGGVNAGSVNAARGCIENVVGSIDGETRILVTVAWQGAVATASPDLDCGFNAYGDNDAFRRVVAIEAVLADLVN</sequence>
<dbReference type="InterPro" id="IPR054402">
    <property type="entry name" value="Tt1218-like_dom"/>
</dbReference>
<comment type="caution">
    <text evidence="3">The sequence shown here is derived from an EMBL/GenBank/DDBJ whole genome shotgun (WGS) entry which is preliminary data.</text>
</comment>
<keyword evidence="1" id="KW-0812">Transmembrane</keyword>